<evidence type="ECO:0000256" key="6">
    <source>
        <dbReference type="ARBA" id="ARBA00022694"/>
    </source>
</evidence>
<reference evidence="13" key="1">
    <citation type="journal article" date="2020" name="ISME J.">
        <title>Gammaproteobacteria mediating utilization of methyl-, sulfur- and petroleum organic compounds in deep ocean hydrothermal plumes.</title>
        <authorList>
            <person name="Zhou Z."/>
            <person name="Liu Y."/>
            <person name="Pan J."/>
            <person name="Cron B.R."/>
            <person name="Toner B.M."/>
            <person name="Anantharaman K."/>
            <person name="Breier J.A."/>
            <person name="Dick G.J."/>
            <person name="Li M."/>
        </authorList>
    </citation>
    <scope>NUCLEOTIDE SEQUENCE</scope>
    <source>
        <strain evidence="13">SZUA-1385</strain>
    </source>
</reference>
<evidence type="ECO:0000256" key="3">
    <source>
        <dbReference type="ARBA" id="ARBA00012584"/>
    </source>
</evidence>
<dbReference type="Pfam" id="PF01300">
    <property type="entry name" value="Sua5_yciO_yrdC"/>
    <property type="match status" value="1"/>
</dbReference>
<evidence type="ECO:0000256" key="1">
    <source>
        <dbReference type="ARBA" id="ARBA00004496"/>
    </source>
</evidence>
<dbReference type="GO" id="GO:0005524">
    <property type="term" value="F:ATP binding"/>
    <property type="evidence" value="ECO:0007669"/>
    <property type="project" value="UniProtKB-KW"/>
</dbReference>
<dbReference type="GO" id="GO:0061710">
    <property type="term" value="F:L-threonylcarbamoyladenylate synthase"/>
    <property type="evidence" value="ECO:0007669"/>
    <property type="project" value="UniProtKB-EC"/>
</dbReference>
<keyword evidence="5" id="KW-0808">Transferase</keyword>
<comment type="catalytic activity">
    <reaction evidence="11">
        <text>L-threonine + hydrogencarbonate + ATP = L-threonylcarbamoyladenylate + diphosphate + H2O</text>
        <dbReference type="Rhea" id="RHEA:36407"/>
        <dbReference type="ChEBI" id="CHEBI:15377"/>
        <dbReference type="ChEBI" id="CHEBI:17544"/>
        <dbReference type="ChEBI" id="CHEBI:30616"/>
        <dbReference type="ChEBI" id="CHEBI:33019"/>
        <dbReference type="ChEBI" id="CHEBI:57926"/>
        <dbReference type="ChEBI" id="CHEBI:73682"/>
        <dbReference type="EC" id="2.7.7.87"/>
    </reaction>
</comment>
<organism evidence="13 14">
    <name type="scientific">Methanothermococcus okinawensis</name>
    <dbReference type="NCBI Taxonomy" id="155863"/>
    <lineage>
        <taxon>Archaea</taxon>
        <taxon>Methanobacteriati</taxon>
        <taxon>Methanobacteriota</taxon>
        <taxon>Methanomada group</taxon>
        <taxon>Methanococci</taxon>
        <taxon>Methanococcales</taxon>
        <taxon>Methanococcaceae</taxon>
        <taxon>Methanothermococcus</taxon>
    </lineage>
</organism>
<dbReference type="Gene3D" id="3.90.870.10">
    <property type="entry name" value="DHBP synthase"/>
    <property type="match status" value="1"/>
</dbReference>
<dbReference type="Proteomes" id="UP000605144">
    <property type="component" value="Unassembled WGS sequence"/>
</dbReference>
<comment type="similarity">
    <text evidence="2">Belongs to the SUA5 family.</text>
</comment>
<name>A0A832YSY1_9EURY</name>
<evidence type="ECO:0000259" key="12">
    <source>
        <dbReference type="PROSITE" id="PS51163"/>
    </source>
</evidence>
<dbReference type="GO" id="GO:0008033">
    <property type="term" value="P:tRNA processing"/>
    <property type="evidence" value="ECO:0007669"/>
    <property type="project" value="UniProtKB-KW"/>
</dbReference>
<protein>
    <recommendedName>
        <fullName evidence="10">L-threonylcarbamoyladenylate synthase</fullName>
        <ecNumber evidence="3">2.7.7.87</ecNumber>
    </recommendedName>
    <alternativeName>
        <fullName evidence="10">L-threonylcarbamoyladenylate synthase</fullName>
    </alternativeName>
</protein>
<evidence type="ECO:0000256" key="2">
    <source>
        <dbReference type="ARBA" id="ARBA00007663"/>
    </source>
</evidence>
<feature type="domain" description="YrdC-like" evidence="12">
    <location>
        <begin position="14"/>
        <end position="194"/>
    </location>
</feature>
<sequence length="208" mass="23618">MAHILKIKSTEELNKHIEFIKKIILEGNVFICGTDTLYALCVNALDESALKKIYKIKKRDRNKPVSIFLRDIRDIEKYAYVDSTSRKIIDKFLPGPLTMVLIKKDSIPDILSKDYIGIRVPNSQIIRKLSMVPLTATSANLSGKTPPSSFDEIDRELIDKVDLIIDTGVCPYKKPSTVIKVIDNKVELIREGVVDFKKIEKVIKENDS</sequence>
<dbReference type="GO" id="GO:0005737">
    <property type="term" value="C:cytoplasm"/>
    <property type="evidence" value="ECO:0007669"/>
    <property type="project" value="UniProtKB-SubCell"/>
</dbReference>
<keyword evidence="4" id="KW-0963">Cytoplasm</keyword>
<evidence type="ECO:0000313" key="13">
    <source>
        <dbReference type="EMBL" id="HIP17506.1"/>
    </source>
</evidence>
<dbReference type="GO" id="GO:0003725">
    <property type="term" value="F:double-stranded RNA binding"/>
    <property type="evidence" value="ECO:0007669"/>
    <property type="project" value="InterPro"/>
</dbReference>
<dbReference type="EC" id="2.7.7.87" evidence="3"/>
<evidence type="ECO:0000256" key="11">
    <source>
        <dbReference type="ARBA" id="ARBA00048366"/>
    </source>
</evidence>
<evidence type="ECO:0000313" key="14">
    <source>
        <dbReference type="Proteomes" id="UP000605144"/>
    </source>
</evidence>
<dbReference type="PANTHER" id="PTHR17490:SF16">
    <property type="entry name" value="THREONYLCARBAMOYL-AMP SYNTHASE"/>
    <property type="match status" value="1"/>
</dbReference>
<dbReference type="InterPro" id="IPR017945">
    <property type="entry name" value="DHBP_synth_RibB-like_a/b_dom"/>
</dbReference>
<dbReference type="AlphaFoldDB" id="A0A832YSY1"/>
<evidence type="ECO:0000256" key="7">
    <source>
        <dbReference type="ARBA" id="ARBA00022695"/>
    </source>
</evidence>
<comment type="subcellular location">
    <subcellularLocation>
        <location evidence="1">Cytoplasm</location>
    </subcellularLocation>
</comment>
<evidence type="ECO:0000256" key="9">
    <source>
        <dbReference type="ARBA" id="ARBA00022840"/>
    </source>
</evidence>
<proteinExistence type="inferred from homology"/>
<dbReference type="NCBIfam" id="TIGR00057">
    <property type="entry name" value="L-threonylcarbamoyladenylate synthase"/>
    <property type="match status" value="1"/>
</dbReference>
<evidence type="ECO:0000256" key="8">
    <source>
        <dbReference type="ARBA" id="ARBA00022741"/>
    </source>
</evidence>
<keyword evidence="6" id="KW-0819">tRNA processing</keyword>
<dbReference type="GO" id="GO:0000049">
    <property type="term" value="F:tRNA binding"/>
    <property type="evidence" value="ECO:0007669"/>
    <property type="project" value="TreeGrafter"/>
</dbReference>
<keyword evidence="9" id="KW-0067">ATP-binding</keyword>
<dbReference type="PROSITE" id="PS51163">
    <property type="entry name" value="YRDC"/>
    <property type="match status" value="1"/>
</dbReference>
<keyword evidence="7" id="KW-0548">Nucleotidyltransferase</keyword>
<evidence type="ECO:0000256" key="4">
    <source>
        <dbReference type="ARBA" id="ARBA00022490"/>
    </source>
</evidence>
<dbReference type="EMBL" id="DQSV01000086">
    <property type="protein sequence ID" value="HIP17506.1"/>
    <property type="molecule type" value="Genomic_DNA"/>
</dbReference>
<evidence type="ECO:0000256" key="5">
    <source>
        <dbReference type="ARBA" id="ARBA00022679"/>
    </source>
</evidence>
<dbReference type="GO" id="GO:0006450">
    <property type="term" value="P:regulation of translational fidelity"/>
    <property type="evidence" value="ECO:0007669"/>
    <property type="project" value="TreeGrafter"/>
</dbReference>
<keyword evidence="8" id="KW-0547">Nucleotide-binding</keyword>
<evidence type="ECO:0000256" key="10">
    <source>
        <dbReference type="ARBA" id="ARBA00029774"/>
    </source>
</evidence>
<dbReference type="InterPro" id="IPR006070">
    <property type="entry name" value="Sua5-like_dom"/>
</dbReference>
<dbReference type="PANTHER" id="PTHR17490">
    <property type="entry name" value="SUA5"/>
    <property type="match status" value="1"/>
</dbReference>
<dbReference type="SUPFAM" id="SSF55821">
    <property type="entry name" value="YrdC/RibB"/>
    <property type="match status" value="1"/>
</dbReference>
<dbReference type="InterPro" id="IPR050156">
    <property type="entry name" value="TC-AMP_synthase_SUA5"/>
</dbReference>
<gene>
    <name evidence="13" type="ORF">EYG76_04315</name>
</gene>
<accession>A0A832YSY1</accession>
<comment type="caution">
    <text evidence="13">The sequence shown here is derived from an EMBL/GenBank/DDBJ whole genome shotgun (WGS) entry which is preliminary data.</text>
</comment>